<organism evidence="2 3">
    <name type="scientific">Cardamine amara subsp. amara</name>
    <dbReference type="NCBI Taxonomy" id="228776"/>
    <lineage>
        <taxon>Eukaryota</taxon>
        <taxon>Viridiplantae</taxon>
        <taxon>Streptophyta</taxon>
        <taxon>Embryophyta</taxon>
        <taxon>Tracheophyta</taxon>
        <taxon>Spermatophyta</taxon>
        <taxon>Magnoliopsida</taxon>
        <taxon>eudicotyledons</taxon>
        <taxon>Gunneridae</taxon>
        <taxon>Pentapetalae</taxon>
        <taxon>rosids</taxon>
        <taxon>malvids</taxon>
        <taxon>Brassicales</taxon>
        <taxon>Brassicaceae</taxon>
        <taxon>Cardamineae</taxon>
        <taxon>Cardamine</taxon>
    </lineage>
</organism>
<dbReference type="Pfam" id="PF00078">
    <property type="entry name" value="RVT_1"/>
    <property type="match status" value="1"/>
</dbReference>
<dbReference type="PANTHER" id="PTHR33116:SF86">
    <property type="entry name" value="REVERSE TRANSCRIPTASE DOMAIN-CONTAINING PROTEIN"/>
    <property type="match status" value="1"/>
</dbReference>
<dbReference type="PANTHER" id="PTHR33116">
    <property type="entry name" value="REVERSE TRANSCRIPTASE ZINC-BINDING DOMAIN-CONTAINING PROTEIN-RELATED-RELATED"/>
    <property type="match status" value="1"/>
</dbReference>
<dbReference type="EMBL" id="JBANAX010000415">
    <property type="protein sequence ID" value="KAL1209528.1"/>
    <property type="molecule type" value="Genomic_DNA"/>
</dbReference>
<name>A0ABD1ATB5_CARAN</name>
<comment type="caution">
    <text evidence="2">The sequence shown here is derived from an EMBL/GenBank/DDBJ whole genome shotgun (WGS) entry which is preliminary data.</text>
</comment>
<feature type="domain" description="Reverse transcriptase" evidence="1">
    <location>
        <begin position="1"/>
        <end position="255"/>
    </location>
</feature>
<reference evidence="2 3" key="1">
    <citation type="submission" date="2024-04" db="EMBL/GenBank/DDBJ databases">
        <title>Genome assembly C_amara_ONT_v2.</title>
        <authorList>
            <person name="Yant L."/>
            <person name="Moore C."/>
            <person name="Slenker M."/>
        </authorList>
    </citation>
    <scope>NUCLEOTIDE SEQUENCE [LARGE SCALE GENOMIC DNA]</scope>
    <source>
        <tissue evidence="2">Leaf</tissue>
    </source>
</reference>
<dbReference type="InterPro" id="IPR043502">
    <property type="entry name" value="DNA/RNA_pol_sf"/>
</dbReference>
<dbReference type="PROSITE" id="PS50878">
    <property type="entry name" value="RT_POL"/>
    <property type="match status" value="1"/>
</dbReference>
<dbReference type="InterPro" id="IPR026960">
    <property type="entry name" value="RVT-Znf"/>
</dbReference>
<dbReference type="SUPFAM" id="SSF56672">
    <property type="entry name" value="DNA/RNA polymerases"/>
    <property type="match status" value="1"/>
</dbReference>
<protein>
    <submittedName>
        <fullName evidence="2">Mitochondrial protein</fullName>
    </submittedName>
</protein>
<evidence type="ECO:0000313" key="3">
    <source>
        <dbReference type="Proteomes" id="UP001558713"/>
    </source>
</evidence>
<gene>
    <name evidence="2" type="ORF">V5N11_020429</name>
</gene>
<dbReference type="CDD" id="cd01650">
    <property type="entry name" value="RT_nLTR_like"/>
    <property type="match status" value="1"/>
</dbReference>
<sequence>MADLRPISLCSVLYKTVSKILVKRLQPLLNNIVSYNQTTFVVDRLIFDNILIAHEMVHSLRTHPKVSKEFMLVKTDMSKAYDRVEWKYLETLLSALGFDPVWTKWVMYCVTYVTFSVLINDQPFGVFAPGRGIRQGDPLSPFLFVLCTEGLTHLMNRAARLSLINGIKFNDNGPEVHHLLFADDSLFICKADINQAQKLSLILKEYGDATGQTINLIKSSVTFGSDIKEENRLAIQNQLGIFSEGGAGTYLGLPECFSGSKIQILEFIKDRLKARLSGWFERFLSLEDKETLIKAVALAMPVYAMSCFKLTKHTTSNLTSAMCDFWWNAVENMKKIHWVSWEKMCLSKENGGLGFRDIQCFNQALLAKQAWRLIQEPDCFFAQLIKSRYYPEEEVMEAAMGIRPSYGWRSILHGRDLLAQGNSRQIGNGDSFMVWTDPWIFDNEWIPPFRRQISFDINLKVSDLIDLSQRGWNVELLHDLFVPEEIVRIQAIKPVIAKDGFWSWDHTKSGEYSVKSGNWLANRINKENIIQIAETHPSLNRVKHMVWSIPTVPKVQAFLWKAASDALPVIDLLRIRGLNTDSRFQICGLDGESINHVLFTFTIARQTWTLSRFPVPENGFDYMSVHSNLFYLFQTRLNSLIPQDIRRLFPWILWRIWKNRNTFCFEGKSFHPLDTKEKIEEDAADWLLAQTLNQKDAQTNNPSAGLKSSWAPPSRDWVKCNI</sequence>
<dbReference type="InterPro" id="IPR000477">
    <property type="entry name" value="RT_dom"/>
</dbReference>
<proteinExistence type="predicted"/>
<dbReference type="AlphaFoldDB" id="A0ABD1ATB5"/>
<keyword evidence="3" id="KW-1185">Reference proteome</keyword>
<evidence type="ECO:0000259" key="1">
    <source>
        <dbReference type="PROSITE" id="PS50878"/>
    </source>
</evidence>
<accession>A0ABD1ATB5</accession>
<evidence type="ECO:0000313" key="2">
    <source>
        <dbReference type="EMBL" id="KAL1209528.1"/>
    </source>
</evidence>
<dbReference type="Pfam" id="PF13966">
    <property type="entry name" value="zf-RVT"/>
    <property type="match status" value="1"/>
</dbReference>
<dbReference type="Proteomes" id="UP001558713">
    <property type="component" value="Unassembled WGS sequence"/>
</dbReference>